<proteinExistence type="predicted"/>
<dbReference type="Pfam" id="PF02597">
    <property type="entry name" value="ThiS"/>
    <property type="match status" value="1"/>
</dbReference>
<gene>
    <name evidence="1" type="ORF">MF672_018600</name>
</gene>
<evidence type="ECO:0000313" key="1">
    <source>
        <dbReference type="EMBL" id="MCK2215787.1"/>
    </source>
</evidence>
<evidence type="ECO:0000313" key="2">
    <source>
        <dbReference type="Proteomes" id="UP001317259"/>
    </source>
</evidence>
<dbReference type="SUPFAM" id="SSF54285">
    <property type="entry name" value="MoaD/ThiS"/>
    <property type="match status" value="1"/>
</dbReference>
<dbReference type="CDD" id="cd17040">
    <property type="entry name" value="Ubl_MoaD_like"/>
    <property type="match status" value="1"/>
</dbReference>
<dbReference type="RefSeq" id="WP_242380974.1">
    <property type="nucleotide sequence ID" value="NZ_JAKRKC020000001.1"/>
</dbReference>
<dbReference type="Gene3D" id="3.10.20.30">
    <property type="match status" value="1"/>
</dbReference>
<keyword evidence="2" id="KW-1185">Reference proteome</keyword>
<sequence length="88" mass="9860">MTFRFSGALLRYVDYNRTAVIDAVDLGTALALLEERHPQLRPVLRDATGELRRTHQVFLNGERIPRPSPHLPLRDSDEVVLLTAIAAG</sequence>
<dbReference type="InterPro" id="IPR012675">
    <property type="entry name" value="Beta-grasp_dom_sf"/>
</dbReference>
<protein>
    <submittedName>
        <fullName evidence="1">MoaD/ThiS family protein</fullName>
    </submittedName>
</protein>
<name>A0ABT0FTX0_9ACTN</name>
<dbReference type="InterPro" id="IPR016155">
    <property type="entry name" value="Mopterin_synth/thiamin_S_b"/>
</dbReference>
<organism evidence="1 2">
    <name type="scientific">Actinomadura luzonensis</name>
    <dbReference type="NCBI Taxonomy" id="2805427"/>
    <lineage>
        <taxon>Bacteria</taxon>
        <taxon>Bacillati</taxon>
        <taxon>Actinomycetota</taxon>
        <taxon>Actinomycetes</taxon>
        <taxon>Streptosporangiales</taxon>
        <taxon>Thermomonosporaceae</taxon>
        <taxon>Actinomadura</taxon>
    </lineage>
</organism>
<accession>A0ABT0FTX0</accession>
<dbReference type="EMBL" id="JAKRKC020000001">
    <property type="protein sequence ID" value="MCK2215787.1"/>
    <property type="molecule type" value="Genomic_DNA"/>
</dbReference>
<comment type="caution">
    <text evidence="1">The sequence shown here is derived from an EMBL/GenBank/DDBJ whole genome shotgun (WGS) entry which is preliminary data.</text>
</comment>
<reference evidence="1 2" key="1">
    <citation type="submission" date="2022-04" db="EMBL/GenBank/DDBJ databases">
        <title>Genome draft of Actinomadura sp. ATCC 31491.</title>
        <authorList>
            <person name="Shi X."/>
            <person name="Du Y."/>
        </authorList>
    </citation>
    <scope>NUCLEOTIDE SEQUENCE [LARGE SCALE GENOMIC DNA]</scope>
    <source>
        <strain evidence="1 2">ATCC 31491</strain>
    </source>
</reference>
<dbReference type="InterPro" id="IPR003749">
    <property type="entry name" value="ThiS/MoaD-like"/>
</dbReference>
<dbReference type="Proteomes" id="UP001317259">
    <property type="component" value="Unassembled WGS sequence"/>
</dbReference>